<gene>
    <name evidence="2" type="ORF">B0T24DRAFT_596544</name>
</gene>
<feature type="compositionally biased region" description="Acidic residues" evidence="1">
    <location>
        <begin position="142"/>
        <end position="153"/>
    </location>
</feature>
<reference evidence="2" key="1">
    <citation type="journal article" date="2023" name="Mol. Phylogenet. Evol.">
        <title>Genome-scale phylogeny and comparative genomics of the fungal order Sordariales.</title>
        <authorList>
            <person name="Hensen N."/>
            <person name="Bonometti L."/>
            <person name="Westerberg I."/>
            <person name="Brannstrom I.O."/>
            <person name="Guillou S."/>
            <person name="Cros-Aarteil S."/>
            <person name="Calhoun S."/>
            <person name="Haridas S."/>
            <person name="Kuo A."/>
            <person name="Mondo S."/>
            <person name="Pangilinan J."/>
            <person name="Riley R."/>
            <person name="LaButti K."/>
            <person name="Andreopoulos B."/>
            <person name="Lipzen A."/>
            <person name="Chen C."/>
            <person name="Yan M."/>
            <person name="Daum C."/>
            <person name="Ng V."/>
            <person name="Clum A."/>
            <person name="Steindorff A."/>
            <person name="Ohm R.A."/>
            <person name="Martin F."/>
            <person name="Silar P."/>
            <person name="Natvig D.O."/>
            <person name="Lalanne C."/>
            <person name="Gautier V."/>
            <person name="Ament-Velasquez S.L."/>
            <person name="Kruys A."/>
            <person name="Hutchinson M.I."/>
            <person name="Powell A.J."/>
            <person name="Barry K."/>
            <person name="Miller A.N."/>
            <person name="Grigoriev I.V."/>
            <person name="Debuchy R."/>
            <person name="Gladieux P."/>
            <person name="Hiltunen Thoren M."/>
            <person name="Johannesson H."/>
        </authorList>
    </citation>
    <scope>NUCLEOTIDE SEQUENCE</scope>
    <source>
        <strain evidence="2">CBS 958.72</strain>
    </source>
</reference>
<dbReference type="AlphaFoldDB" id="A0AAE0N246"/>
<accession>A0AAE0N246</accession>
<feature type="compositionally biased region" description="Basic and acidic residues" evidence="1">
    <location>
        <begin position="196"/>
        <end position="224"/>
    </location>
</feature>
<organism evidence="2 3">
    <name type="scientific">Lasiosphaeria ovina</name>
    <dbReference type="NCBI Taxonomy" id="92902"/>
    <lineage>
        <taxon>Eukaryota</taxon>
        <taxon>Fungi</taxon>
        <taxon>Dikarya</taxon>
        <taxon>Ascomycota</taxon>
        <taxon>Pezizomycotina</taxon>
        <taxon>Sordariomycetes</taxon>
        <taxon>Sordariomycetidae</taxon>
        <taxon>Sordariales</taxon>
        <taxon>Lasiosphaeriaceae</taxon>
        <taxon>Lasiosphaeria</taxon>
    </lineage>
</organism>
<comment type="caution">
    <text evidence="2">The sequence shown here is derived from an EMBL/GenBank/DDBJ whole genome shotgun (WGS) entry which is preliminary data.</text>
</comment>
<keyword evidence="3" id="KW-1185">Reference proteome</keyword>
<protein>
    <submittedName>
        <fullName evidence="2">Uncharacterized protein</fullName>
    </submittedName>
</protein>
<evidence type="ECO:0000313" key="2">
    <source>
        <dbReference type="EMBL" id="KAK3366629.1"/>
    </source>
</evidence>
<feature type="region of interest" description="Disordered" evidence="1">
    <location>
        <begin position="138"/>
        <end position="224"/>
    </location>
</feature>
<reference evidence="2" key="2">
    <citation type="submission" date="2023-06" db="EMBL/GenBank/DDBJ databases">
        <authorList>
            <consortium name="Lawrence Berkeley National Laboratory"/>
            <person name="Haridas S."/>
            <person name="Hensen N."/>
            <person name="Bonometti L."/>
            <person name="Westerberg I."/>
            <person name="Brannstrom I.O."/>
            <person name="Guillou S."/>
            <person name="Cros-Aarteil S."/>
            <person name="Calhoun S."/>
            <person name="Kuo A."/>
            <person name="Mondo S."/>
            <person name="Pangilinan J."/>
            <person name="Riley R."/>
            <person name="Labutti K."/>
            <person name="Andreopoulos B."/>
            <person name="Lipzen A."/>
            <person name="Chen C."/>
            <person name="Yanf M."/>
            <person name="Daum C."/>
            <person name="Ng V."/>
            <person name="Clum A."/>
            <person name="Steindorff A."/>
            <person name="Ohm R."/>
            <person name="Martin F."/>
            <person name="Silar P."/>
            <person name="Natvig D."/>
            <person name="Lalanne C."/>
            <person name="Gautier V."/>
            <person name="Ament-Velasquez S.L."/>
            <person name="Kruys A."/>
            <person name="Hutchinson M.I."/>
            <person name="Powell A.J."/>
            <person name="Barry K."/>
            <person name="Miller A.N."/>
            <person name="Grigoriev I.V."/>
            <person name="Debuchy R."/>
            <person name="Gladieux P."/>
            <person name="Thoren M.H."/>
            <person name="Johannesson H."/>
        </authorList>
    </citation>
    <scope>NUCLEOTIDE SEQUENCE</scope>
    <source>
        <strain evidence="2">CBS 958.72</strain>
    </source>
</reference>
<dbReference type="Proteomes" id="UP001287356">
    <property type="component" value="Unassembled WGS sequence"/>
</dbReference>
<feature type="compositionally biased region" description="Polar residues" evidence="1">
    <location>
        <begin position="23"/>
        <end position="37"/>
    </location>
</feature>
<dbReference type="EMBL" id="JAULSN010000007">
    <property type="protein sequence ID" value="KAK3366629.1"/>
    <property type="molecule type" value="Genomic_DNA"/>
</dbReference>
<evidence type="ECO:0000313" key="3">
    <source>
        <dbReference type="Proteomes" id="UP001287356"/>
    </source>
</evidence>
<sequence>MPGELAFLTWSFSMSLRQTSISSTQQGTVAPTASPSFSMPPGTVLPPLSSITSPDPAPLYMEATRPPLRVADMRLDGLPVDSASYVASAAWGQLGNENPEMRDNRAPGFHFHGRTLPSSHGAAAEVLRQLVLGEPKKLAAAPDDDDGDDDDDGGESHRRKKVPRREPEPETETEPPTLAPGQWVDDVGRSGGAFTDEMREREEARGEADRNLVKVKVEPDDGDS</sequence>
<name>A0AAE0N246_9PEZI</name>
<feature type="region of interest" description="Disordered" evidence="1">
    <location>
        <begin position="95"/>
        <end position="117"/>
    </location>
</feature>
<feature type="region of interest" description="Disordered" evidence="1">
    <location>
        <begin position="23"/>
        <end position="42"/>
    </location>
</feature>
<evidence type="ECO:0000256" key="1">
    <source>
        <dbReference type="SAM" id="MobiDB-lite"/>
    </source>
</evidence>
<proteinExistence type="predicted"/>